<protein>
    <submittedName>
        <fullName evidence="3">HTH-type transcriptional regulator PuuR</fullName>
    </submittedName>
</protein>
<reference evidence="3 4" key="1">
    <citation type="submission" date="2014-09" db="EMBL/GenBank/DDBJ databases">
        <authorList>
            <person name="Urmite Genomes Urmite Genomes"/>
        </authorList>
    </citation>
    <scope>NUCLEOTIDE SEQUENCE [LARGE SCALE GENOMIC DNA]</scope>
    <source>
        <strain evidence="3 4">ES2</strain>
    </source>
</reference>
<evidence type="ECO:0000313" key="4">
    <source>
        <dbReference type="Proteomes" id="UP000043699"/>
    </source>
</evidence>
<organism evidence="3 4">
    <name type="scientific">Planococcus massiliensis</name>
    <dbReference type="NCBI Taxonomy" id="1499687"/>
    <lineage>
        <taxon>Bacteria</taxon>
        <taxon>Bacillati</taxon>
        <taxon>Bacillota</taxon>
        <taxon>Bacilli</taxon>
        <taxon>Bacillales</taxon>
        <taxon>Caryophanaceae</taxon>
        <taxon>Planococcus</taxon>
    </lineage>
</organism>
<dbReference type="PANTHER" id="PTHR46797">
    <property type="entry name" value="HTH-TYPE TRANSCRIPTIONAL REGULATOR"/>
    <property type="match status" value="1"/>
</dbReference>
<dbReference type="STRING" id="1499687.BN1080_02885"/>
<gene>
    <name evidence="3" type="primary">puuR_3</name>
    <name evidence="3" type="ORF">BN1080_02885</name>
</gene>
<dbReference type="AlphaFoldDB" id="A0A098ENL1"/>
<dbReference type="GO" id="GO:0003677">
    <property type="term" value="F:DNA binding"/>
    <property type="evidence" value="ECO:0007669"/>
    <property type="project" value="UniProtKB-KW"/>
</dbReference>
<name>A0A098ENL1_9BACL</name>
<dbReference type="Pfam" id="PF01381">
    <property type="entry name" value="HTH_3"/>
    <property type="match status" value="1"/>
</dbReference>
<dbReference type="GO" id="GO:0005829">
    <property type="term" value="C:cytosol"/>
    <property type="evidence" value="ECO:0007669"/>
    <property type="project" value="TreeGrafter"/>
</dbReference>
<dbReference type="RefSeq" id="WP_052652917.1">
    <property type="nucleotide sequence ID" value="NZ_CCXS01000001.1"/>
</dbReference>
<keyword evidence="1" id="KW-0238">DNA-binding</keyword>
<dbReference type="SUPFAM" id="SSF51182">
    <property type="entry name" value="RmlC-like cupins"/>
    <property type="match status" value="1"/>
</dbReference>
<dbReference type="InterPro" id="IPR001387">
    <property type="entry name" value="Cro/C1-type_HTH"/>
</dbReference>
<dbReference type="InterPro" id="IPR014710">
    <property type="entry name" value="RmlC-like_jellyroll"/>
</dbReference>
<dbReference type="Pfam" id="PF07883">
    <property type="entry name" value="Cupin_2"/>
    <property type="match status" value="1"/>
</dbReference>
<dbReference type="EMBL" id="CCXS01000001">
    <property type="protein sequence ID" value="CEG23878.1"/>
    <property type="molecule type" value="Genomic_DNA"/>
</dbReference>
<evidence type="ECO:0000256" key="1">
    <source>
        <dbReference type="ARBA" id="ARBA00023125"/>
    </source>
</evidence>
<keyword evidence="4" id="KW-1185">Reference proteome</keyword>
<feature type="domain" description="HTH cro/C1-type" evidence="2">
    <location>
        <begin position="8"/>
        <end position="62"/>
    </location>
</feature>
<dbReference type="Gene3D" id="1.10.260.40">
    <property type="entry name" value="lambda repressor-like DNA-binding domains"/>
    <property type="match status" value="1"/>
</dbReference>
<dbReference type="OrthoDB" id="34624at2"/>
<dbReference type="CDD" id="cd02209">
    <property type="entry name" value="cupin_XRE_C"/>
    <property type="match status" value="1"/>
</dbReference>
<dbReference type="InterPro" id="IPR013096">
    <property type="entry name" value="Cupin_2"/>
</dbReference>
<sequence length="180" mass="20361">MDGIYQKIKNLRIEKGLTLKDLSEKTELSVSFLSQIERGSSSLAITSLKKIADAFSVPITFFFDSDTNHNYMLKEEDRKPFKLEGASTTYTRLNGEFGGRSLEPLLVTLAPKQTQTQTSDHPGEEFYYVLKGAALFKVDGKEYFVREGDSIHYPSEVPHSWENPLNEETVILCVLTPVIF</sequence>
<dbReference type="InterPro" id="IPR050807">
    <property type="entry name" value="TransReg_Diox_bact_type"/>
</dbReference>
<proteinExistence type="predicted"/>
<dbReference type="InterPro" id="IPR011051">
    <property type="entry name" value="RmlC_Cupin_sf"/>
</dbReference>
<accession>A0A098ENL1</accession>
<dbReference type="CDD" id="cd00093">
    <property type="entry name" value="HTH_XRE"/>
    <property type="match status" value="1"/>
</dbReference>
<dbReference type="Gene3D" id="2.60.120.10">
    <property type="entry name" value="Jelly Rolls"/>
    <property type="match status" value="1"/>
</dbReference>
<dbReference type="GO" id="GO:0003700">
    <property type="term" value="F:DNA-binding transcription factor activity"/>
    <property type="evidence" value="ECO:0007669"/>
    <property type="project" value="TreeGrafter"/>
</dbReference>
<dbReference type="Proteomes" id="UP000043699">
    <property type="component" value="Unassembled WGS sequence"/>
</dbReference>
<evidence type="ECO:0000313" key="3">
    <source>
        <dbReference type="EMBL" id="CEG23878.1"/>
    </source>
</evidence>
<dbReference type="PANTHER" id="PTHR46797:SF25">
    <property type="entry name" value="TRANSCRIPTIONAL REGULATOR"/>
    <property type="match status" value="1"/>
</dbReference>
<evidence type="ECO:0000259" key="2">
    <source>
        <dbReference type="PROSITE" id="PS50943"/>
    </source>
</evidence>
<dbReference type="PROSITE" id="PS50943">
    <property type="entry name" value="HTH_CROC1"/>
    <property type="match status" value="1"/>
</dbReference>
<dbReference type="SUPFAM" id="SSF47413">
    <property type="entry name" value="lambda repressor-like DNA-binding domains"/>
    <property type="match status" value="1"/>
</dbReference>
<dbReference type="InterPro" id="IPR010982">
    <property type="entry name" value="Lambda_DNA-bd_dom_sf"/>
</dbReference>
<dbReference type="SMART" id="SM00530">
    <property type="entry name" value="HTH_XRE"/>
    <property type="match status" value="1"/>
</dbReference>